<evidence type="ECO:0000259" key="9">
    <source>
        <dbReference type="PROSITE" id="PS50157"/>
    </source>
</evidence>
<keyword evidence="5" id="KW-0862">Zinc</keyword>
<dbReference type="SUPFAM" id="SSF57667">
    <property type="entry name" value="beta-beta-alpha zinc fingers"/>
    <property type="match status" value="3"/>
</dbReference>
<dbReference type="PROSITE" id="PS00028">
    <property type="entry name" value="ZINC_FINGER_C2H2_1"/>
    <property type="match status" value="3"/>
</dbReference>
<reference evidence="10" key="2">
    <citation type="submission" date="2025-09" db="UniProtKB">
        <authorList>
            <consortium name="Ensembl"/>
        </authorList>
    </citation>
    <scope>IDENTIFICATION</scope>
</reference>
<keyword evidence="11" id="KW-1185">Reference proteome</keyword>
<protein>
    <recommendedName>
        <fullName evidence="9">C2H2-type domain-containing protein</fullName>
    </recommendedName>
</protein>
<evidence type="ECO:0000256" key="5">
    <source>
        <dbReference type="ARBA" id="ARBA00022833"/>
    </source>
</evidence>
<evidence type="ECO:0000256" key="4">
    <source>
        <dbReference type="ARBA" id="ARBA00022771"/>
    </source>
</evidence>
<evidence type="ECO:0000256" key="8">
    <source>
        <dbReference type="SAM" id="MobiDB-lite"/>
    </source>
</evidence>
<accession>A0A663N6Q1</accession>
<dbReference type="Gene3D" id="3.30.160.60">
    <property type="entry name" value="Classic Zinc Finger"/>
    <property type="match status" value="5"/>
</dbReference>
<dbReference type="InterPro" id="IPR013087">
    <property type="entry name" value="Znf_C2H2_type"/>
</dbReference>
<proteinExistence type="predicted"/>
<dbReference type="PROSITE" id="PS50157">
    <property type="entry name" value="ZINC_FINGER_C2H2_2"/>
    <property type="match status" value="4"/>
</dbReference>
<dbReference type="GO" id="GO:0005634">
    <property type="term" value="C:nucleus"/>
    <property type="evidence" value="ECO:0007669"/>
    <property type="project" value="UniProtKB-SubCell"/>
</dbReference>
<evidence type="ECO:0000256" key="2">
    <source>
        <dbReference type="ARBA" id="ARBA00022723"/>
    </source>
</evidence>
<dbReference type="InterPro" id="IPR036236">
    <property type="entry name" value="Znf_C2H2_sf"/>
</dbReference>
<feature type="domain" description="C2H2-type" evidence="9">
    <location>
        <begin position="205"/>
        <end position="233"/>
    </location>
</feature>
<organism evidence="10 11">
    <name type="scientific">Athene cunicularia</name>
    <name type="common">Burrowing owl</name>
    <name type="synonym">Speotyto cunicularia</name>
    <dbReference type="NCBI Taxonomy" id="194338"/>
    <lineage>
        <taxon>Eukaryota</taxon>
        <taxon>Metazoa</taxon>
        <taxon>Chordata</taxon>
        <taxon>Craniata</taxon>
        <taxon>Vertebrata</taxon>
        <taxon>Euteleostomi</taxon>
        <taxon>Archelosauria</taxon>
        <taxon>Archosauria</taxon>
        <taxon>Dinosauria</taxon>
        <taxon>Saurischia</taxon>
        <taxon>Theropoda</taxon>
        <taxon>Coelurosauria</taxon>
        <taxon>Aves</taxon>
        <taxon>Neognathae</taxon>
        <taxon>Neoaves</taxon>
        <taxon>Telluraves</taxon>
        <taxon>Strigiformes</taxon>
        <taxon>Strigidae</taxon>
        <taxon>Athene</taxon>
    </lineage>
</organism>
<dbReference type="Pfam" id="PF00096">
    <property type="entry name" value="zf-C2H2"/>
    <property type="match status" value="1"/>
</dbReference>
<evidence type="ECO:0000313" key="11">
    <source>
        <dbReference type="Proteomes" id="UP000472269"/>
    </source>
</evidence>
<dbReference type="Proteomes" id="UP000472269">
    <property type="component" value="Unplaced"/>
</dbReference>
<feature type="domain" description="C2H2-type" evidence="9">
    <location>
        <begin position="178"/>
        <end position="204"/>
    </location>
</feature>
<reference evidence="10" key="1">
    <citation type="submission" date="2025-08" db="UniProtKB">
        <authorList>
            <consortium name="Ensembl"/>
        </authorList>
    </citation>
    <scope>IDENTIFICATION</scope>
</reference>
<comment type="subcellular location">
    <subcellularLocation>
        <location evidence="1">Nucleus</location>
    </subcellularLocation>
</comment>
<dbReference type="InterPro" id="IPR050331">
    <property type="entry name" value="Zinc_finger"/>
</dbReference>
<dbReference type="PANTHER" id="PTHR16515">
    <property type="entry name" value="PR DOMAIN ZINC FINGER PROTEIN"/>
    <property type="match status" value="1"/>
</dbReference>
<evidence type="ECO:0000256" key="3">
    <source>
        <dbReference type="ARBA" id="ARBA00022737"/>
    </source>
</evidence>
<dbReference type="FunFam" id="3.30.160.60:FF:002343">
    <property type="entry name" value="Zinc finger protein 33A"/>
    <property type="match status" value="1"/>
</dbReference>
<keyword evidence="4 7" id="KW-0863">Zinc-finger</keyword>
<keyword evidence="2" id="KW-0479">Metal-binding</keyword>
<evidence type="ECO:0000313" key="10">
    <source>
        <dbReference type="Ensembl" id="ENSACUP00000019357.1"/>
    </source>
</evidence>
<keyword evidence="6" id="KW-0539">Nucleus</keyword>
<name>A0A663N6Q1_ATHCN</name>
<keyword evidence="3" id="KW-0677">Repeat</keyword>
<dbReference type="GO" id="GO:0008270">
    <property type="term" value="F:zinc ion binding"/>
    <property type="evidence" value="ECO:0007669"/>
    <property type="project" value="UniProtKB-KW"/>
</dbReference>
<dbReference type="OMA" id="ITHNCIH"/>
<evidence type="ECO:0000256" key="6">
    <source>
        <dbReference type="ARBA" id="ARBA00023242"/>
    </source>
</evidence>
<evidence type="ECO:0000256" key="1">
    <source>
        <dbReference type="ARBA" id="ARBA00004123"/>
    </source>
</evidence>
<dbReference type="AlphaFoldDB" id="A0A663N6Q1"/>
<dbReference type="GO" id="GO:0010468">
    <property type="term" value="P:regulation of gene expression"/>
    <property type="evidence" value="ECO:0007669"/>
    <property type="project" value="TreeGrafter"/>
</dbReference>
<sequence>MESRGFGVGILSGTARASTPPWAGLEGILHPSRGFLTFFFFFPQPCPIPTCPSSIPGPPGGWEVFWAFEIWNEGSIPGTPGGWGELWAFTKRTPKCSFTGTCAADTQEVACQTPSSFIAKKYMCEYCGKVYPLGRDLKRHQRKHTGERSYKCQDCGKSFRDSWKHLCHQRTHTKEKPFICTMCGKNFSELNIITHNCIHTGESPYSCSLCEMTFQHLSDLRSHQAALHHGESLGGFSVGCPSPGGAGGKIFHGSNSMRRHQRNPPGERPHTCPDGGETCKDFSSLISQCRAQKGERPYK</sequence>
<feature type="domain" description="C2H2-type" evidence="9">
    <location>
        <begin position="150"/>
        <end position="177"/>
    </location>
</feature>
<evidence type="ECO:0000256" key="7">
    <source>
        <dbReference type="PROSITE-ProRule" id="PRU00042"/>
    </source>
</evidence>
<feature type="domain" description="C2H2-type" evidence="9">
    <location>
        <begin position="122"/>
        <end position="149"/>
    </location>
</feature>
<dbReference type="SMART" id="SM00355">
    <property type="entry name" value="ZnF_C2H2"/>
    <property type="match status" value="4"/>
</dbReference>
<feature type="region of interest" description="Disordered" evidence="8">
    <location>
        <begin position="249"/>
        <end position="278"/>
    </location>
</feature>
<dbReference type="Ensembl" id="ENSACUT00000020651.1">
    <property type="protein sequence ID" value="ENSACUP00000019357.1"/>
    <property type="gene ID" value="ENSACUG00000012966.1"/>
</dbReference>
<dbReference type="FunFam" id="3.30.160.60:FF:000688">
    <property type="entry name" value="zinc finger protein 197 isoform X1"/>
    <property type="match status" value="1"/>
</dbReference>
<dbReference type="PANTHER" id="PTHR16515:SF66">
    <property type="entry name" value="C2H2-TYPE DOMAIN-CONTAINING PROTEIN"/>
    <property type="match status" value="1"/>
</dbReference>